<feature type="coiled-coil region" evidence="1">
    <location>
        <begin position="12"/>
        <end position="67"/>
    </location>
</feature>
<evidence type="ECO:0000313" key="3">
    <source>
        <dbReference type="Proteomes" id="UP000784294"/>
    </source>
</evidence>
<dbReference type="AlphaFoldDB" id="A0A448WWH0"/>
<evidence type="ECO:0000313" key="2">
    <source>
        <dbReference type="EMBL" id="VEL21823.1"/>
    </source>
</evidence>
<organism evidence="2 3">
    <name type="scientific">Protopolystoma xenopodis</name>
    <dbReference type="NCBI Taxonomy" id="117903"/>
    <lineage>
        <taxon>Eukaryota</taxon>
        <taxon>Metazoa</taxon>
        <taxon>Spiralia</taxon>
        <taxon>Lophotrochozoa</taxon>
        <taxon>Platyhelminthes</taxon>
        <taxon>Monogenea</taxon>
        <taxon>Polyopisthocotylea</taxon>
        <taxon>Polystomatidea</taxon>
        <taxon>Polystomatidae</taxon>
        <taxon>Protopolystoma</taxon>
    </lineage>
</organism>
<proteinExistence type="predicted"/>
<gene>
    <name evidence="2" type="ORF">PXEA_LOCUS15263</name>
</gene>
<evidence type="ECO:0000256" key="1">
    <source>
        <dbReference type="SAM" id="Coils"/>
    </source>
</evidence>
<name>A0A448WWH0_9PLAT</name>
<accession>A0A448WWH0</accession>
<dbReference type="EMBL" id="CAAALY010053269">
    <property type="protein sequence ID" value="VEL21823.1"/>
    <property type="molecule type" value="Genomic_DNA"/>
</dbReference>
<dbReference type="OrthoDB" id="3176171at2759"/>
<keyword evidence="3" id="KW-1185">Reference proteome</keyword>
<comment type="caution">
    <text evidence="2">The sequence shown here is derived from an EMBL/GenBank/DDBJ whole genome shotgun (WGS) entry which is preliminary data.</text>
</comment>
<dbReference type="Proteomes" id="UP000784294">
    <property type="component" value="Unassembled WGS sequence"/>
</dbReference>
<protein>
    <submittedName>
        <fullName evidence="2">Uncharacterized protein</fullName>
    </submittedName>
</protein>
<keyword evidence="1" id="KW-0175">Coiled coil</keyword>
<sequence>MLGGEQANNLEAKEIRIRKRRHAEERKRLLREANAELEDEGIIVGIYENIQDELRVKNRLLRKERQKVRNVELFRSVINVAIEPGR</sequence>
<reference evidence="2" key="1">
    <citation type="submission" date="2018-11" db="EMBL/GenBank/DDBJ databases">
        <authorList>
            <consortium name="Pathogen Informatics"/>
        </authorList>
    </citation>
    <scope>NUCLEOTIDE SEQUENCE</scope>
</reference>